<dbReference type="OrthoDB" id="407275at2759"/>
<dbReference type="InterPro" id="IPR050416">
    <property type="entry name" value="FAD-linked_Oxidoreductase"/>
</dbReference>
<sequence>MRVVSSSIDPHRKESDVSGEHTVLYPTTCAEVHAALNYKPDAPALVRSGRHAADSGRVDGTAAVVVNLRKFAAVEIDGEKVSVGAGATTYDLAVKLMEKGLFLPLDGNPDKSVLSNALSTVNDLVHHDLLSAFVESCTYVAKESAQPIETKDVTEAKNHVITNVVFNALLSTEAAKHYKMTRLTFVYTTDHFRRVVDHLVSHKPGHSTRCAVLVFSGAYGMAMFTVTTMCKEGSSEYTDKMIQKLKEKEQYVEELMLDKASAEGVEIVQLEDLPAVPPSVDKGKTVCCDIPGFGGEVFDKTEKEYENKATQYATTSYTEEKDRERMHPFVIGYPENKADVVAFVKYAIDKGKKVVARSGGHQYCGLSSGGEDTMLLSMDLLHDVTVFNAPQQKVMARLGPGARLTNLAAELKKNGVTIPHGECPEVCIGGHVQSGGFGHLLRSYGLALDHVNSFEIVLDLNGHVSTYTIKRPSKKVDEKSSIEDRIYWGVLGGGPGSFGVITEIEFECIKDAAHRFSRGYNGVYRYSKGRFEEAMGVVQRRTQQVVQDRTGPLTKGALSKDCDLMITAMSNSGDLSGGTFKPAVILVEMVHGNVHDTPLPTSDIERMEDEITKIKNAKPWMLLSKIPTSNDFDLGSPRTLSFMSNAFVRNTGMTRDGREYKFPYVKRLNCTTDTLTDEFVQKFIDLVHEAITTREVKLVFQMVMGGGAYEGNGTKGITSIPHRNNVIGIVFDVFYEKDGKDIANKLHKKFGALLPSFSKGKDIRMTWGSFGEIKMEKMWESYYGDSGLYQRLQKLKGDVDPKDVFHTPFTVQLDSSDGQEGPSAKKRKTSWTTLQAPRQGMNDAKVECGAAPSEGAQLQPATHAVATTARVRLADTPSLCRESM</sequence>
<dbReference type="STRING" id="2880.D7G4Z7"/>
<evidence type="ECO:0000256" key="6">
    <source>
        <dbReference type="SAM" id="MobiDB-lite"/>
    </source>
</evidence>
<dbReference type="PROSITE" id="PS51387">
    <property type="entry name" value="FAD_PCMH"/>
    <property type="match status" value="1"/>
</dbReference>
<accession>D7G4Z7</accession>
<dbReference type="InterPro" id="IPR006094">
    <property type="entry name" value="Oxid_FAD_bind_N"/>
</dbReference>
<dbReference type="GO" id="GO:0016491">
    <property type="term" value="F:oxidoreductase activity"/>
    <property type="evidence" value="ECO:0007669"/>
    <property type="project" value="UniProtKB-KW"/>
</dbReference>
<proteinExistence type="inferred from homology"/>
<dbReference type="AlphaFoldDB" id="D7G4Z7"/>
<evidence type="ECO:0000313" key="8">
    <source>
        <dbReference type="EMBL" id="CBJ33760.1"/>
    </source>
</evidence>
<dbReference type="InterPro" id="IPR036318">
    <property type="entry name" value="FAD-bd_PCMH-like_sf"/>
</dbReference>
<dbReference type="Proteomes" id="UP000002630">
    <property type="component" value="Unassembled WGS sequence"/>
</dbReference>
<dbReference type="PANTHER" id="PTHR42973:SF39">
    <property type="entry name" value="FAD-BINDING PCMH-TYPE DOMAIN-CONTAINING PROTEIN"/>
    <property type="match status" value="1"/>
</dbReference>
<evidence type="ECO:0000256" key="4">
    <source>
        <dbReference type="ARBA" id="ARBA00022827"/>
    </source>
</evidence>
<gene>
    <name evidence="8" type="ORF">Esi_0592_0004</name>
</gene>
<dbReference type="PROSITE" id="PS00862">
    <property type="entry name" value="OX2_COVAL_FAD"/>
    <property type="match status" value="1"/>
</dbReference>
<keyword evidence="5" id="KW-0560">Oxidoreductase</keyword>
<keyword evidence="4" id="KW-0274">FAD</keyword>
<dbReference type="GO" id="GO:0071949">
    <property type="term" value="F:FAD binding"/>
    <property type="evidence" value="ECO:0007669"/>
    <property type="project" value="InterPro"/>
</dbReference>
<dbReference type="Pfam" id="PF01565">
    <property type="entry name" value="FAD_binding_4"/>
    <property type="match status" value="2"/>
</dbReference>
<evidence type="ECO:0000256" key="1">
    <source>
        <dbReference type="ARBA" id="ARBA00001974"/>
    </source>
</evidence>
<dbReference type="InterPro" id="IPR006093">
    <property type="entry name" value="Oxy_OxRdtase_FAD_BS"/>
</dbReference>
<organism evidence="8 9">
    <name type="scientific">Ectocarpus siliculosus</name>
    <name type="common">Brown alga</name>
    <name type="synonym">Conferva siliculosa</name>
    <dbReference type="NCBI Taxonomy" id="2880"/>
    <lineage>
        <taxon>Eukaryota</taxon>
        <taxon>Sar</taxon>
        <taxon>Stramenopiles</taxon>
        <taxon>Ochrophyta</taxon>
        <taxon>PX clade</taxon>
        <taxon>Phaeophyceae</taxon>
        <taxon>Ectocarpales</taxon>
        <taxon>Ectocarpaceae</taxon>
        <taxon>Ectocarpus</taxon>
    </lineage>
</organism>
<dbReference type="Gene3D" id="3.40.462.20">
    <property type="match status" value="1"/>
</dbReference>
<dbReference type="EMBL" id="FN649760">
    <property type="protein sequence ID" value="CBJ33760.1"/>
    <property type="molecule type" value="Genomic_DNA"/>
</dbReference>
<dbReference type="PANTHER" id="PTHR42973">
    <property type="entry name" value="BINDING OXIDOREDUCTASE, PUTATIVE (AFU_ORTHOLOGUE AFUA_1G17690)-RELATED"/>
    <property type="match status" value="1"/>
</dbReference>
<evidence type="ECO:0000256" key="5">
    <source>
        <dbReference type="ARBA" id="ARBA00023002"/>
    </source>
</evidence>
<feature type="region of interest" description="Disordered" evidence="6">
    <location>
        <begin position="814"/>
        <end position="833"/>
    </location>
</feature>
<evidence type="ECO:0000259" key="7">
    <source>
        <dbReference type="PROSITE" id="PS51387"/>
    </source>
</evidence>
<dbReference type="InterPro" id="IPR016169">
    <property type="entry name" value="FAD-bd_PCMH_sub2"/>
</dbReference>
<dbReference type="InterPro" id="IPR016166">
    <property type="entry name" value="FAD-bd_PCMH"/>
</dbReference>
<dbReference type="Pfam" id="PF08031">
    <property type="entry name" value="BBE"/>
    <property type="match status" value="1"/>
</dbReference>
<evidence type="ECO:0000256" key="2">
    <source>
        <dbReference type="ARBA" id="ARBA00005466"/>
    </source>
</evidence>
<dbReference type="Gene3D" id="3.30.465.10">
    <property type="match status" value="2"/>
</dbReference>
<dbReference type="InterPro" id="IPR012951">
    <property type="entry name" value="BBE"/>
</dbReference>
<evidence type="ECO:0000313" key="9">
    <source>
        <dbReference type="Proteomes" id="UP000002630"/>
    </source>
</evidence>
<comment type="cofactor">
    <cofactor evidence="1">
        <name>FAD</name>
        <dbReference type="ChEBI" id="CHEBI:57692"/>
    </cofactor>
</comment>
<name>D7G4Z7_ECTSI</name>
<dbReference type="SUPFAM" id="SSF56176">
    <property type="entry name" value="FAD-binding/transporter-associated domain-like"/>
    <property type="match status" value="2"/>
</dbReference>
<evidence type="ECO:0000256" key="3">
    <source>
        <dbReference type="ARBA" id="ARBA00022630"/>
    </source>
</evidence>
<protein>
    <recommendedName>
        <fullName evidence="7">FAD-binding PCMH-type domain-containing protein</fullName>
    </recommendedName>
</protein>
<dbReference type="eggNOG" id="ENOG502QUMR">
    <property type="taxonomic scope" value="Eukaryota"/>
</dbReference>
<keyword evidence="3" id="KW-0285">Flavoprotein</keyword>
<dbReference type="InParanoid" id="D7G4Z7"/>
<keyword evidence="9" id="KW-1185">Reference proteome</keyword>
<comment type="similarity">
    <text evidence="2">Belongs to the oxygen-dependent FAD-linked oxidoreductase family.</text>
</comment>
<reference evidence="8 9" key="1">
    <citation type="journal article" date="2010" name="Nature">
        <title>The Ectocarpus genome and the independent evolution of multicellularity in brown algae.</title>
        <authorList>
            <person name="Cock J.M."/>
            <person name="Sterck L."/>
            <person name="Rouze P."/>
            <person name="Scornet D."/>
            <person name="Allen A.E."/>
            <person name="Amoutzias G."/>
            <person name="Anthouard V."/>
            <person name="Artiguenave F."/>
            <person name="Aury J.M."/>
            <person name="Badger J.H."/>
            <person name="Beszteri B."/>
            <person name="Billiau K."/>
            <person name="Bonnet E."/>
            <person name="Bothwell J.H."/>
            <person name="Bowler C."/>
            <person name="Boyen C."/>
            <person name="Brownlee C."/>
            <person name="Carrano C.J."/>
            <person name="Charrier B."/>
            <person name="Cho G.Y."/>
            <person name="Coelho S.M."/>
            <person name="Collen J."/>
            <person name="Corre E."/>
            <person name="Da Silva C."/>
            <person name="Delage L."/>
            <person name="Delaroque N."/>
            <person name="Dittami S.M."/>
            <person name="Doulbeau S."/>
            <person name="Elias M."/>
            <person name="Farnham G."/>
            <person name="Gachon C.M."/>
            <person name="Gschloessl B."/>
            <person name="Heesch S."/>
            <person name="Jabbari K."/>
            <person name="Jubin C."/>
            <person name="Kawai H."/>
            <person name="Kimura K."/>
            <person name="Kloareg B."/>
            <person name="Kupper F.C."/>
            <person name="Lang D."/>
            <person name="Le Bail A."/>
            <person name="Leblanc C."/>
            <person name="Lerouge P."/>
            <person name="Lohr M."/>
            <person name="Lopez P.J."/>
            <person name="Martens C."/>
            <person name="Maumus F."/>
            <person name="Michel G."/>
            <person name="Miranda-Saavedra D."/>
            <person name="Morales J."/>
            <person name="Moreau H."/>
            <person name="Motomura T."/>
            <person name="Nagasato C."/>
            <person name="Napoli C.A."/>
            <person name="Nelson D.R."/>
            <person name="Nyvall-Collen P."/>
            <person name="Peters A.F."/>
            <person name="Pommier C."/>
            <person name="Potin P."/>
            <person name="Poulain J."/>
            <person name="Quesneville H."/>
            <person name="Read B."/>
            <person name="Rensing S.A."/>
            <person name="Ritter A."/>
            <person name="Rousvoal S."/>
            <person name="Samanta M."/>
            <person name="Samson G."/>
            <person name="Schroeder D.C."/>
            <person name="Segurens B."/>
            <person name="Strittmatter M."/>
            <person name="Tonon T."/>
            <person name="Tregear J.W."/>
            <person name="Valentin K."/>
            <person name="von Dassow P."/>
            <person name="Yamagishi T."/>
            <person name="Van de Peer Y."/>
            <person name="Wincker P."/>
        </authorList>
    </citation>
    <scope>NUCLEOTIDE SEQUENCE [LARGE SCALE GENOMIC DNA]</scope>
    <source>
        <strain evidence="9">Ec32 / CCAP1310/4</strain>
    </source>
</reference>
<feature type="domain" description="FAD-binding PCMH-type" evidence="7">
    <location>
        <begin position="324"/>
        <end position="511"/>
    </location>
</feature>